<feature type="region of interest" description="Disordered" evidence="1">
    <location>
        <begin position="1259"/>
        <end position="1400"/>
    </location>
</feature>
<dbReference type="Proteomes" id="UP001140453">
    <property type="component" value="Unassembled WGS sequence"/>
</dbReference>
<feature type="compositionally biased region" description="Basic and acidic residues" evidence="1">
    <location>
        <begin position="1039"/>
        <end position="1073"/>
    </location>
</feature>
<dbReference type="EMBL" id="JAPEVB010000002">
    <property type="protein sequence ID" value="KAJ4394443.1"/>
    <property type="molecule type" value="Genomic_DNA"/>
</dbReference>
<protein>
    <submittedName>
        <fullName evidence="2">Uncharacterized protein</fullName>
    </submittedName>
</protein>
<comment type="caution">
    <text evidence="2">The sequence shown here is derived from an EMBL/GenBank/DDBJ whole genome shotgun (WGS) entry which is preliminary data.</text>
</comment>
<feature type="compositionally biased region" description="Basic and acidic residues" evidence="1">
    <location>
        <begin position="994"/>
        <end position="1005"/>
    </location>
</feature>
<feature type="compositionally biased region" description="Basic and acidic residues" evidence="1">
    <location>
        <begin position="1262"/>
        <end position="1295"/>
    </location>
</feature>
<dbReference type="OrthoDB" id="5241593at2759"/>
<evidence type="ECO:0000313" key="2">
    <source>
        <dbReference type="EMBL" id="KAJ4394443.1"/>
    </source>
</evidence>
<feature type="compositionally biased region" description="Polar residues" evidence="1">
    <location>
        <begin position="72"/>
        <end position="82"/>
    </location>
</feature>
<feature type="compositionally biased region" description="Basic and acidic residues" evidence="1">
    <location>
        <begin position="978"/>
        <end position="987"/>
    </location>
</feature>
<name>A0A9W8YZN0_9PEZI</name>
<reference evidence="2" key="1">
    <citation type="submission" date="2022-10" db="EMBL/GenBank/DDBJ databases">
        <title>Tapping the CABI collections for fungal endophytes: first genome assemblies for Collariella, Neodidymelliopsis, Ascochyta clinopodiicola, Didymella pomorum, Didymosphaeria variabile, Neocosmospora piperis and Neocucurbitaria cava.</title>
        <authorList>
            <person name="Hill R."/>
        </authorList>
    </citation>
    <scope>NUCLEOTIDE SEQUENCE</scope>
    <source>
        <strain evidence="2">IMI 355082</strain>
    </source>
</reference>
<feature type="compositionally biased region" description="Polar residues" evidence="1">
    <location>
        <begin position="1298"/>
        <end position="1310"/>
    </location>
</feature>
<organism evidence="2 3">
    <name type="scientific">Gnomoniopsis smithogilvyi</name>
    <dbReference type="NCBI Taxonomy" id="1191159"/>
    <lineage>
        <taxon>Eukaryota</taxon>
        <taxon>Fungi</taxon>
        <taxon>Dikarya</taxon>
        <taxon>Ascomycota</taxon>
        <taxon>Pezizomycotina</taxon>
        <taxon>Sordariomycetes</taxon>
        <taxon>Sordariomycetidae</taxon>
        <taxon>Diaporthales</taxon>
        <taxon>Gnomoniaceae</taxon>
        <taxon>Gnomoniopsis</taxon>
    </lineage>
</organism>
<feature type="region of interest" description="Disordered" evidence="1">
    <location>
        <begin position="537"/>
        <end position="556"/>
    </location>
</feature>
<feature type="region of interest" description="Disordered" evidence="1">
    <location>
        <begin position="941"/>
        <end position="1073"/>
    </location>
</feature>
<feature type="compositionally biased region" description="Polar residues" evidence="1">
    <location>
        <begin position="125"/>
        <end position="138"/>
    </location>
</feature>
<feature type="compositionally biased region" description="Polar residues" evidence="1">
    <location>
        <begin position="466"/>
        <end position="478"/>
    </location>
</feature>
<evidence type="ECO:0000256" key="1">
    <source>
        <dbReference type="SAM" id="MobiDB-lite"/>
    </source>
</evidence>
<feature type="region of interest" description="Disordered" evidence="1">
    <location>
        <begin position="1"/>
        <end position="82"/>
    </location>
</feature>
<feature type="region of interest" description="Disordered" evidence="1">
    <location>
        <begin position="823"/>
        <end position="886"/>
    </location>
</feature>
<feature type="region of interest" description="Disordered" evidence="1">
    <location>
        <begin position="1089"/>
        <end position="1185"/>
    </location>
</feature>
<feature type="compositionally biased region" description="Basic residues" evidence="1">
    <location>
        <begin position="1386"/>
        <end position="1400"/>
    </location>
</feature>
<feature type="compositionally biased region" description="Polar residues" evidence="1">
    <location>
        <begin position="1109"/>
        <end position="1119"/>
    </location>
</feature>
<feature type="region of interest" description="Disordered" evidence="1">
    <location>
        <begin position="108"/>
        <end position="180"/>
    </location>
</feature>
<feature type="compositionally biased region" description="Polar residues" evidence="1">
    <location>
        <begin position="503"/>
        <end position="524"/>
    </location>
</feature>
<feature type="compositionally biased region" description="Basic residues" evidence="1">
    <location>
        <begin position="1356"/>
        <end position="1377"/>
    </location>
</feature>
<gene>
    <name evidence="2" type="ORF">N0V93_003661</name>
</gene>
<feature type="region of interest" description="Disordered" evidence="1">
    <location>
        <begin position="299"/>
        <end position="530"/>
    </location>
</feature>
<accession>A0A9W8YZN0</accession>
<proteinExistence type="predicted"/>
<evidence type="ECO:0000313" key="3">
    <source>
        <dbReference type="Proteomes" id="UP001140453"/>
    </source>
</evidence>
<feature type="compositionally biased region" description="Basic and acidic residues" evidence="1">
    <location>
        <begin position="150"/>
        <end position="164"/>
    </location>
</feature>
<keyword evidence="3" id="KW-1185">Reference proteome</keyword>
<sequence length="1400" mass="154228">MAAQSAKPSLMGNILTQNTKVSAGNPHDQHCHGLLSPSTSISRCHEDGEEMSAPHGNPSIHNLSSPELGEDTITNTQPLLTSHSPLCRNAQELEETTSHETNFIPTFISPAHLRRDDNSLVPGASKTQSTEVSQQPQSFPTPIPSTPPQAKEDQSEPVSPEKKAIQFVSQSPKGKARRMAPRKVPIPPILLSVRVLALTDRHHHPYGSIEPNHAFTLKLLPDTPIREACTHAAQYIDMHFNKFVDGARLEARDDNGYVFDGKEAVGQELGKGGVLYLIEEALDVDEARKAFLRNLDAKENGARTPKAKKLKEPRKTPSQRNLEIAEQGGRMVRTEPRKTPSRGPQASWVVRSEPKRRTLSMAPLELEDQTSPPTPKAVSPESQQEQDLPEPLVKSIEESPPVTTLERRRHSARQLPEDVDASKSGIDVTEDISSPAKVVKRPNSTTMPTKQDHASAAQVGDAPYATDQTIRRTSTSQPAEKEDPHTLVTAIASQRAVSKAAGPSTQDECVIPDSQSPQSPTIDATSRDYPLASSWTPINALRSPSEAPPRSVTQSKAIRAQSLVDTQKAIQQKKPEFLLGKPDPYDISAVLSDDEYYSPRQSKAIMSSSIRKLGSAPKPTAPRSVSVPRNSLLLAKKPLAKEEHMKSPVRTKSVAPAQEDITVPATPIVRTQYSNPTKAEPSSAQGPLLSSPTNHVAAALARDRAQVGRRPQPDCVVIEDSDVESYAEVLFDTRDQTLTSRRESKSLEASLPWSAPPLRMAGEDPFWTLRTTGRRTSNGRMSDLDEAADTGVKRNMALNVTRPSVAPTLTRDSLKPQTLSTSAISSFNLGSPVEDQTKRALQEPTCKSPANSPVRPSSEAPFQKPPLLLVHGSSSSEQGVEEIGYDDDSLNHTKLISPVEFDDTVVNQGASRQDVVEDKDEARGFMADVLTDALFGDGGLLEPRKIHPQDDGPGLLDDNEACPPVVDELHALPPTPFEADKQPKEKPLQLTRISETDPKSDDAIEKTPPSGQICKRKREVNENPDSEEDRRMQKRAKREARAATKAERKQLREEKKAQEEERQRNHEARLQEERKRLAMEKAYRRARELEIVVSSPSKAAEMGLDLSDASDSYQESELGSSPPVDTAVPPVFETSDDSLDSKESEESQSWRQLSKKHFSASPSSSFKDDRADGATVSPMTDMAGATRVEPANAELADRGAKISQALGRTAEISKQVQHKAFEDWTFMETMMGASSYSPLQIHNKIHMKMVFANLQGQIPHSAQDRDDSAASKHVVDDASAKERVESQPETIDKRQKAMSHNSTENAQAQESADYEDEDKDEVIQHKVRSPAPSPKEMTAVPAQALKEDTCNQQRKKDQKKNKRRKSKDNQRKKKWRRKDQPGICKQLKRKHTLAAKGTKQ</sequence>